<keyword evidence="3" id="KW-0862">Zinc</keyword>
<reference evidence="8" key="1">
    <citation type="submission" date="2022-07" db="EMBL/GenBank/DDBJ databases">
        <title>Genome Sequence of Leucocoprinus birnbaumii.</title>
        <authorList>
            <person name="Buettner E."/>
        </authorList>
    </citation>
    <scope>NUCLEOTIDE SEQUENCE</scope>
    <source>
        <strain evidence="8">VT141</strain>
    </source>
</reference>
<feature type="compositionally biased region" description="Basic and acidic residues" evidence="6">
    <location>
        <begin position="318"/>
        <end position="335"/>
    </location>
</feature>
<dbReference type="InterPro" id="IPR001841">
    <property type="entry name" value="Znf_RING"/>
</dbReference>
<dbReference type="AlphaFoldDB" id="A0AAD5VQ05"/>
<dbReference type="PROSITE" id="PS50089">
    <property type="entry name" value="ZF_RING_2"/>
    <property type="match status" value="1"/>
</dbReference>
<evidence type="ECO:0000256" key="1">
    <source>
        <dbReference type="ARBA" id="ARBA00022723"/>
    </source>
</evidence>
<evidence type="ECO:0000256" key="5">
    <source>
        <dbReference type="SAM" id="Coils"/>
    </source>
</evidence>
<keyword evidence="9" id="KW-1185">Reference proteome</keyword>
<dbReference type="SUPFAM" id="SSF57850">
    <property type="entry name" value="RING/U-box"/>
    <property type="match status" value="1"/>
</dbReference>
<evidence type="ECO:0000256" key="3">
    <source>
        <dbReference type="ARBA" id="ARBA00022833"/>
    </source>
</evidence>
<dbReference type="PROSITE" id="PS00518">
    <property type="entry name" value="ZF_RING_1"/>
    <property type="match status" value="1"/>
</dbReference>
<feature type="compositionally biased region" description="Acidic residues" evidence="6">
    <location>
        <begin position="299"/>
        <end position="317"/>
    </location>
</feature>
<evidence type="ECO:0000256" key="4">
    <source>
        <dbReference type="PROSITE-ProRule" id="PRU00175"/>
    </source>
</evidence>
<organism evidence="8 9">
    <name type="scientific">Leucocoprinus birnbaumii</name>
    <dbReference type="NCBI Taxonomy" id="56174"/>
    <lineage>
        <taxon>Eukaryota</taxon>
        <taxon>Fungi</taxon>
        <taxon>Dikarya</taxon>
        <taxon>Basidiomycota</taxon>
        <taxon>Agaricomycotina</taxon>
        <taxon>Agaricomycetes</taxon>
        <taxon>Agaricomycetidae</taxon>
        <taxon>Agaricales</taxon>
        <taxon>Agaricineae</taxon>
        <taxon>Agaricaceae</taxon>
        <taxon>Leucocoprinus</taxon>
    </lineage>
</organism>
<evidence type="ECO:0000256" key="2">
    <source>
        <dbReference type="ARBA" id="ARBA00022771"/>
    </source>
</evidence>
<dbReference type="EMBL" id="JANIEX010000497">
    <property type="protein sequence ID" value="KAJ3566312.1"/>
    <property type="molecule type" value="Genomic_DNA"/>
</dbReference>
<feature type="compositionally biased region" description="Basic and acidic residues" evidence="6">
    <location>
        <begin position="287"/>
        <end position="298"/>
    </location>
</feature>
<dbReference type="Gene3D" id="3.30.40.10">
    <property type="entry name" value="Zinc/RING finger domain, C3HC4 (zinc finger)"/>
    <property type="match status" value="1"/>
</dbReference>
<feature type="domain" description="RING-type" evidence="7">
    <location>
        <begin position="188"/>
        <end position="231"/>
    </location>
</feature>
<protein>
    <recommendedName>
        <fullName evidence="7">RING-type domain-containing protein</fullName>
    </recommendedName>
</protein>
<dbReference type="Proteomes" id="UP001213000">
    <property type="component" value="Unassembled WGS sequence"/>
</dbReference>
<feature type="compositionally biased region" description="Acidic residues" evidence="6">
    <location>
        <begin position="272"/>
        <end position="286"/>
    </location>
</feature>
<dbReference type="InterPro" id="IPR013083">
    <property type="entry name" value="Znf_RING/FYVE/PHD"/>
</dbReference>
<evidence type="ECO:0000313" key="9">
    <source>
        <dbReference type="Proteomes" id="UP001213000"/>
    </source>
</evidence>
<evidence type="ECO:0000256" key="6">
    <source>
        <dbReference type="SAM" id="MobiDB-lite"/>
    </source>
</evidence>
<proteinExistence type="predicted"/>
<dbReference type="GO" id="GO:0008270">
    <property type="term" value="F:zinc ion binding"/>
    <property type="evidence" value="ECO:0007669"/>
    <property type="project" value="UniProtKB-KW"/>
</dbReference>
<evidence type="ECO:0000259" key="7">
    <source>
        <dbReference type="PROSITE" id="PS50089"/>
    </source>
</evidence>
<accession>A0AAD5VQ05</accession>
<dbReference type="SMART" id="SM00184">
    <property type="entry name" value="RING"/>
    <property type="match status" value="1"/>
</dbReference>
<gene>
    <name evidence="8" type="ORF">NP233_g7082</name>
</gene>
<dbReference type="InterPro" id="IPR017907">
    <property type="entry name" value="Znf_RING_CS"/>
</dbReference>
<evidence type="ECO:0000313" key="8">
    <source>
        <dbReference type="EMBL" id="KAJ3566312.1"/>
    </source>
</evidence>
<keyword evidence="1" id="KW-0479">Metal-binding</keyword>
<feature type="region of interest" description="Disordered" evidence="6">
    <location>
        <begin position="263"/>
        <end position="365"/>
    </location>
</feature>
<feature type="coiled-coil region" evidence="5">
    <location>
        <begin position="52"/>
        <end position="151"/>
    </location>
</feature>
<comment type="caution">
    <text evidence="8">The sequence shown here is derived from an EMBL/GenBank/DDBJ whole genome shotgun (WGS) entry which is preliminary data.</text>
</comment>
<keyword evidence="2 4" id="KW-0863">Zinc-finger</keyword>
<keyword evidence="5" id="KW-0175">Coiled coil</keyword>
<name>A0AAD5VQ05_9AGAR</name>
<dbReference type="Pfam" id="PF14634">
    <property type="entry name" value="zf-RING_5"/>
    <property type="match status" value="1"/>
</dbReference>
<sequence>MPDAGPSTPRRSPRKTKAKIVTIDTEDDVAVEENVVEDGSDSDDESMIQIQLKAFIRNIKGLEANLKKMQKENENLKRQLDIYKEGAPTTPRRRAAANVEHQIRMQELEGKVEKLLEKNKGLHKRIKKLERDQLKAEADELNQDVADGAGDPDGFTNMRKLLKRFCDMMSITTLVDQDEPDKQGKDTCPICLERIVRTKGYAMPCEHLVCVECLPNISKGADETVKCPMCRQDHQREDLELLRYSETERWDELLKIANAHSSIDYHGGTTTSEEEEEDFINDEGDEESRTEGSDRNEADAQDEDEEADGEQDGEDGDEVKKEEPVSPRLTPERPVSDLYANSPTKEKRKRLQDLMRSKNAKRRRV</sequence>